<evidence type="ECO:0000313" key="1">
    <source>
        <dbReference type="EMBL" id="GFH30260.1"/>
    </source>
</evidence>
<dbReference type="AlphaFoldDB" id="A0A6A0ABQ0"/>
<accession>A0A6A0ABQ0</accession>
<gene>
    <name evidence="1" type="ORF">HaLaN_29078</name>
</gene>
<reference evidence="1 2" key="1">
    <citation type="submission" date="2020-02" db="EMBL/GenBank/DDBJ databases">
        <title>Draft genome sequence of Haematococcus lacustris strain NIES-144.</title>
        <authorList>
            <person name="Morimoto D."/>
            <person name="Nakagawa S."/>
            <person name="Yoshida T."/>
            <person name="Sawayama S."/>
        </authorList>
    </citation>
    <scope>NUCLEOTIDE SEQUENCE [LARGE SCALE GENOMIC DNA]</scope>
    <source>
        <strain evidence="1 2">NIES-144</strain>
    </source>
</reference>
<organism evidence="1 2">
    <name type="scientific">Haematococcus lacustris</name>
    <name type="common">Green alga</name>
    <name type="synonym">Haematococcus pluvialis</name>
    <dbReference type="NCBI Taxonomy" id="44745"/>
    <lineage>
        <taxon>Eukaryota</taxon>
        <taxon>Viridiplantae</taxon>
        <taxon>Chlorophyta</taxon>
        <taxon>core chlorophytes</taxon>
        <taxon>Chlorophyceae</taxon>
        <taxon>CS clade</taxon>
        <taxon>Chlamydomonadales</taxon>
        <taxon>Haematococcaceae</taxon>
        <taxon>Haematococcus</taxon>
    </lineage>
</organism>
<name>A0A6A0ABQ0_HAELA</name>
<proteinExistence type="predicted"/>
<sequence>GCGLEWQPYDTQKPLARWFARPERVLLFDDDQYKAVAGEEQHMVVVPSWGMDEPKACTVLQRLVEVTLKSLPPTQ</sequence>
<feature type="non-terminal residue" evidence="1">
    <location>
        <position position="1"/>
    </location>
</feature>
<evidence type="ECO:0000313" key="2">
    <source>
        <dbReference type="Proteomes" id="UP000485058"/>
    </source>
</evidence>
<dbReference type="Proteomes" id="UP000485058">
    <property type="component" value="Unassembled WGS sequence"/>
</dbReference>
<protein>
    <submittedName>
        <fullName evidence="1">FCP1 homology domain-containing protein</fullName>
    </submittedName>
</protein>
<keyword evidence="2" id="KW-1185">Reference proteome</keyword>
<dbReference type="EMBL" id="BLLF01004797">
    <property type="protein sequence ID" value="GFH30260.1"/>
    <property type="molecule type" value="Genomic_DNA"/>
</dbReference>
<comment type="caution">
    <text evidence="1">The sequence shown here is derived from an EMBL/GenBank/DDBJ whole genome shotgun (WGS) entry which is preliminary data.</text>
</comment>